<gene>
    <name evidence="5" type="ORF">GCM10022224_002020</name>
</gene>
<evidence type="ECO:0000259" key="4">
    <source>
        <dbReference type="Pfam" id="PF01557"/>
    </source>
</evidence>
<feature type="compositionally biased region" description="Pro residues" evidence="3">
    <location>
        <begin position="122"/>
        <end position="133"/>
    </location>
</feature>
<comment type="similarity">
    <text evidence="1">Belongs to the FAH family.</text>
</comment>
<proteinExistence type="inferred from homology"/>
<feature type="region of interest" description="Disordered" evidence="3">
    <location>
        <begin position="310"/>
        <end position="357"/>
    </location>
</feature>
<reference evidence="6" key="1">
    <citation type="journal article" date="2019" name="Int. J. Syst. Evol. Microbiol.">
        <title>The Global Catalogue of Microorganisms (GCM) 10K type strain sequencing project: providing services to taxonomists for standard genome sequencing and annotation.</title>
        <authorList>
            <consortium name="The Broad Institute Genomics Platform"/>
            <consortium name="The Broad Institute Genome Sequencing Center for Infectious Disease"/>
            <person name="Wu L."/>
            <person name="Ma J."/>
        </authorList>
    </citation>
    <scope>NUCLEOTIDE SEQUENCE [LARGE SCALE GENOMIC DNA]</scope>
    <source>
        <strain evidence="6">JCM 16904</strain>
    </source>
</reference>
<keyword evidence="2" id="KW-0479">Metal-binding</keyword>
<evidence type="ECO:0000256" key="1">
    <source>
        <dbReference type="ARBA" id="ARBA00010211"/>
    </source>
</evidence>
<evidence type="ECO:0000313" key="5">
    <source>
        <dbReference type="EMBL" id="GAA3643219.1"/>
    </source>
</evidence>
<dbReference type="EMBL" id="BAAAZP010000003">
    <property type="protein sequence ID" value="GAA3643219.1"/>
    <property type="molecule type" value="Genomic_DNA"/>
</dbReference>
<keyword evidence="6" id="KW-1185">Reference proteome</keyword>
<dbReference type="Gene3D" id="3.90.850.10">
    <property type="entry name" value="Fumarylacetoacetase-like, C-terminal domain"/>
    <property type="match status" value="1"/>
</dbReference>
<dbReference type="InterPro" id="IPR051121">
    <property type="entry name" value="FAH"/>
</dbReference>
<dbReference type="PANTHER" id="PTHR42796">
    <property type="entry name" value="FUMARYLACETOACETATE HYDROLASE DOMAIN-CONTAINING PROTEIN 2A-RELATED"/>
    <property type="match status" value="1"/>
</dbReference>
<sequence>MKLAIRRTYLGDRLCFPDVVGDRLVDVQAAYARMLETRGSHRDDAIPRSRREIAETLPAALQADPDLRTVRAAHEWALAAVGTGDLTDDCTWSAERPSYGPPIGRPHTIWGMTGNYPRDRQAPPPADDAPPRPLSGFLKAPGALAGPYDDLRHPAISRRVDPELELAVVIGRRCHGLDRENAMRAVAGYVALVDVGARDISELDNRRMDRGKGFDTFAIAGPWFVTADEIPDPHALRVRFWVNGELRQDGSTSEMFHDIPEQLCWLTRALTLAPGDVVSTGTPPGVRSVVPGDELRGEIEGLGVHENTVVPEPASLGSAPGSPAAVSPGSVSSGSVSTGSVSTGSVSTGSVSIGVAR</sequence>
<dbReference type="Proteomes" id="UP001500902">
    <property type="component" value="Unassembled WGS sequence"/>
</dbReference>
<evidence type="ECO:0000313" key="6">
    <source>
        <dbReference type="Proteomes" id="UP001500902"/>
    </source>
</evidence>
<evidence type="ECO:0000256" key="3">
    <source>
        <dbReference type="SAM" id="MobiDB-lite"/>
    </source>
</evidence>
<dbReference type="Pfam" id="PF01557">
    <property type="entry name" value="FAA_hydrolase"/>
    <property type="match status" value="1"/>
</dbReference>
<evidence type="ECO:0000256" key="2">
    <source>
        <dbReference type="ARBA" id="ARBA00022723"/>
    </source>
</evidence>
<dbReference type="RefSeq" id="WP_344871911.1">
    <property type="nucleotide sequence ID" value="NZ_BAAAZP010000003.1"/>
</dbReference>
<protein>
    <recommendedName>
        <fullName evidence="4">Fumarylacetoacetase-like C-terminal domain-containing protein</fullName>
    </recommendedName>
</protein>
<dbReference type="SUPFAM" id="SSF56529">
    <property type="entry name" value="FAH"/>
    <property type="match status" value="1"/>
</dbReference>
<feature type="domain" description="Fumarylacetoacetase-like C-terminal" evidence="4">
    <location>
        <begin position="115"/>
        <end position="310"/>
    </location>
</feature>
<dbReference type="InterPro" id="IPR011234">
    <property type="entry name" value="Fumarylacetoacetase-like_C"/>
</dbReference>
<accession>A0ABP7AY44</accession>
<feature type="region of interest" description="Disordered" evidence="3">
    <location>
        <begin position="115"/>
        <end position="134"/>
    </location>
</feature>
<dbReference type="InterPro" id="IPR036663">
    <property type="entry name" value="Fumarylacetoacetase_C_sf"/>
</dbReference>
<dbReference type="PANTHER" id="PTHR42796:SF4">
    <property type="entry name" value="FUMARYLACETOACETATE HYDROLASE DOMAIN-CONTAINING PROTEIN 2A"/>
    <property type="match status" value="1"/>
</dbReference>
<feature type="compositionally biased region" description="Low complexity" evidence="3">
    <location>
        <begin position="317"/>
        <end position="357"/>
    </location>
</feature>
<organism evidence="5 6">
    <name type="scientific">Nonomuraea antimicrobica</name>
    <dbReference type="NCBI Taxonomy" id="561173"/>
    <lineage>
        <taxon>Bacteria</taxon>
        <taxon>Bacillati</taxon>
        <taxon>Actinomycetota</taxon>
        <taxon>Actinomycetes</taxon>
        <taxon>Streptosporangiales</taxon>
        <taxon>Streptosporangiaceae</taxon>
        <taxon>Nonomuraea</taxon>
    </lineage>
</organism>
<comment type="caution">
    <text evidence="5">The sequence shown here is derived from an EMBL/GenBank/DDBJ whole genome shotgun (WGS) entry which is preliminary data.</text>
</comment>
<name>A0ABP7AY44_9ACTN</name>